<dbReference type="InterPro" id="IPR009959">
    <property type="entry name" value="Cyclase_SnoaL-like"/>
</dbReference>
<dbReference type="InterPro" id="IPR006311">
    <property type="entry name" value="TAT_signal"/>
</dbReference>
<keyword evidence="1" id="KW-0732">Signal</keyword>
<gene>
    <name evidence="2" type="ORF">HF577_20270</name>
</gene>
<reference evidence="2 3" key="1">
    <citation type="submission" date="2020-04" db="EMBL/GenBank/DDBJ databases">
        <authorList>
            <person name="Klaysubun C."/>
            <person name="Duangmal K."/>
            <person name="Lipun K."/>
        </authorList>
    </citation>
    <scope>NUCLEOTIDE SEQUENCE [LARGE SCALE GENOMIC DNA]</scope>
    <source>
        <strain evidence="2 3">JCM 11839</strain>
    </source>
</reference>
<proteinExistence type="predicted"/>
<dbReference type="Proteomes" id="UP001296706">
    <property type="component" value="Unassembled WGS sequence"/>
</dbReference>
<organism evidence="2 3">
    <name type="scientific">Pseudonocardia xinjiangensis</name>
    <dbReference type="NCBI Taxonomy" id="75289"/>
    <lineage>
        <taxon>Bacteria</taxon>
        <taxon>Bacillati</taxon>
        <taxon>Actinomycetota</taxon>
        <taxon>Actinomycetes</taxon>
        <taxon>Pseudonocardiales</taxon>
        <taxon>Pseudonocardiaceae</taxon>
        <taxon>Pseudonocardia</taxon>
    </lineage>
</organism>
<dbReference type="SUPFAM" id="SSF54427">
    <property type="entry name" value="NTF2-like"/>
    <property type="match status" value="1"/>
</dbReference>
<sequence length="206" mass="22435">MVDRRAVLKSGAAVTFGMLALGAVESGMSPALAADQHPATGWVPLPDPATGGVVSPPFPQHLTSQEQANLTTFDELDFQVFSHAQWARLSESHARNVRAHWPDGHYTDGLDKHAEDLAALFVWAPDTRIEVHPLRVAKDNPTAVTGVMKGTFTRPMPDDKGGSISPTGKKYALNMATVGIWNRHGTMDEEFLFWDNSAFYQQIGLG</sequence>
<dbReference type="PROSITE" id="PS51318">
    <property type="entry name" value="TAT"/>
    <property type="match status" value="1"/>
</dbReference>
<dbReference type="Gene3D" id="3.10.450.50">
    <property type="match status" value="1"/>
</dbReference>
<feature type="chain" id="PRO_5045303204" evidence="1">
    <location>
        <begin position="34"/>
        <end position="206"/>
    </location>
</feature>
<evidence type="ECO:0000256" key="1">
    <source>
        <dbReference type="SAM" id="SignalP"/>
    </source>
</evidence>
<dbReference type="Pfam" id="PF07366">
    <property type="entry name" value="SnoaL"/>
    <property type="match status" value="1"/>
</dbReference>
<dbReference type="InterPro" id="IPR032710">
    <property type="entry name" value="NTF2-like_dom_sf"/>
</dbReference>
<comment type="caution">
    <text evidence="2">The sequence shown here is derived from an EMBL/GenBank/DDBJ whole genome shotgun (WGS) entry which is preliminary data.</text>
</comment>
<evidence type="ECO:0000313" key="2">
    <source>
        <dbReference type="EMBL" id="NMH79418.1"/>
    </source>
</evidence>
<feature type="signal peptide" evidence="1">
    <location>
        <begin position="1"/>
        <end position="33"/>
    </location>
</feature>
<accession>A0ABX1RJM4</accession>
<dbReference type="EMBL" id="JAAXKY010000067">
    <property type="protein sequence ID" value="NMH79418.1"/>
    <property type="molecule type" value="Genomic_DNA"/>
</dbReference>
<evidence type="ECO:0000313" key="3">
    <source>
        <dbReference type="Proteomes" id="UP001296706"/>
    </source>
</evidence>
<keyword evidence="3" id="KW-1185">Reference proteome</keyword>
<name>A0ABX1RJM4_9PSEU</name>
<protein>
    <submittedName>
        <fullName evidence="2">Ester cyclase</fullName>
    </submittedName>
</protein>